<reference evidence="15 16" key="1">
    <citation type="journal article" date="2011" name="J. Bacteriol.">
        <title>Complete genome sequence of the type strain Cupriavidus necator N-1.</title>
        <authorList>
            <person name="Poehlein A."/>
            <person name="Kusian B."/>
            <person name="Friedrich B."/>
            <person name="Daniel R."/>
            <person name="Bowien B."/>
        </authorList>
    </citation>
    <scope>NUCLEOTIDE SEQUENCE [LARGE SCALE GENOMIC DNA]</scope>
    <source>
        <strain evidence="16">ATCC 43291 / DSM 13513 / CCUG 52238 / LMG 8453 / N-1</strain>
    </source>
</reference>
<proteinExistence type="inferred from homology"/>
<comment type="subcellular location">
    <subcellularLocation>
        <location evidence="12">Cell inner membrane</location>
        <topology evidence="12">Multi-pass membrane protein</topology>
    </subcellularLocation>
    <subcellularLocation>
        <location evidence="1">Membrane</location>
        <topology evidence="1">Multi-pass membrane protein</topology>
    </subcellularLocation>
</comment>
<dbReference type="GO" id="GO:0015293">
    <property type="term" value="F:symporter activity"/>
    <property type="evidence" value="ECO:0007669"/>
    <property type="project" value="UniProtKB-UniRule"/>
</dbReference>
<keyword evidence="4 12" id="KW-1003">Cell membrane</keyword>
<dbReference type="GO" id="GO:0015079">
    <property type="term" value="F:potassium ion transmembrane transporter activity"/>
    <property type="evidence" value="ECO:0007669"/>
    <property type="project" value="UniProtKB-UniRule"/>
</dbReference>
<feature type="domain" description="K+ potassium transporter C-terminal" evidence="14">
    <location>
        <begin position="482"/>
        <end position="633"/>
    </location>
</feature>
<feature type="transmembrane region" description="Helical" evidence="12">
    <location>
        <begin position="55"/>
        <end position="76"/>
    </location>
</feature>
<accession>F8GT67</accession>
<dbReference type="Pfam" id="PF22776">
    <property type="entry name" value="K_trans_C"/>
    <property type="match status" value="1"/>
</dbReference>
<organism evidence="15 16">
    <name type="scientific">Cupriavidus necator (strain ATCC 43291 / DSM 13513 / CCUG 52238 / LMG 8453 / N-1)</name>
    <name type="common">Ralstonia eutropha</name>
    <dbReference type="NCBI Taxonomy" id="1042878"/>
    <lineage>
        <taxon>Bacteria</taxon>
        <taxon>Pseudomonadati</taxon>
        <taxon>Pseudomonadota</taxon>
        <taxon>Betaproteobacteria</taxon>
        <taxon>Burkholderiales</taxon>
        <taxon>Burkholderiaceae</taxon>
        <taxon>Cupriavidus</taxon>
    </lineage>
</organism>
<dbReference type="EMBL" id="CP002878">
    <property type="protein sequence ID" value="AEI79905.1"/>
    <property type="molecule type" value="Genomic_DNA"/>
</dbReference>
<dbReference type="KEGG" id="cnc:CNE_2c09340"/>
<dbReference type="HOGENOM" id="CLU_008142_4_2_4"/>
<keyword evidence="10 12" id="KW-0406">Ion transport</keyword>
<feature type="transmembrane region" description="Helical" evidence="12">
    <location>
        <begin position="341"/>
        <end position="366"/>
    </location>
</feature>
<evidence type="ECO:0000256" key="3">
    <source>
        <dbReference type="ARBA" id="ARBA00022448"/>
    </source>
</evidence>
<feature type="transmembrane region" description="Helical" evidence="12">
    <location>
        <begin position="253"/>
        <end position="275"/>
    </location>
</feature>
<feature type="transmembrane region" description="Helical" evidence="12">
    <location>
        <begin position="401"/>
        <end position="425"/>
    </location>
</feature>
<feature type="transmembrane region" description="Helical" evidence="12">
    <location>
        <begin position="217"/>
        <end position="241"/>
    </location>
</feature>
<feature type="transmembrane region" description="Helical" evidence="12">
    <location>
        <begin position="431"/>
        <end position="449"/>
    </location>
</feature>
<gene>
    <name evidence="12 15" type="primary">kup</name>
    <name evidence="15" type="ordered locus">CNE_2c09340</name>
</gene>
<dbReference type="Pfam" id="PF02705">
    <property type="entry name" value="K_trans"/>
    <property type="match status" value="1"/>
</dbReference>
<keyword evidence="7 12" id="KW-0769">Symport</keyword>
<dbReference type="PANTHER" id="PTHR30540">
    <property type="entry name" value="OSMOTIC STRESS POTASSIUM TRANSPORTER"/>
    <property type="match status" value="1"/>
</dbReference>
<dbReference type="GO" id="GO:0005886">
    <property type="term" value="C:plasma membrane"/>
    <property type="evidence" value="ECO:0007669"/>
    <property type="project" value="UniProtKB-SubCell"/>
</dbReference>
<evidence type="ECO:0000313" key="15">
    <source>
        <dbReference type="EMBL" id="AEI79905.1"/>
    </source>
</evidence>
<evidence type="ECO:0000256" key="5">
    <source>
        <dbReference type="ARBA" id="ARBA00022538"/>
    </source>
</evidence>
<protein>
    <recommendedName>
        <fullName evidence="12">Probable potassium transport system protein Kup</fullName>
    </recommendedName>
</protein>
<keyword evidence="11 12" id="KW-0472">Membrane</keyword>
<evidence type="ECO:0000259" key="14">
    <source>
        <dbReference type="Pfam" id="PF22776"/>
    </source>
</evidence>
<comment type="function">
    <text evidence="12">Transport of potassium into the cell. Likely operates as a K(+):H(+) symporter.</text>
</comment>
<evidence type="ECO:0000256" key="12">
    <source>
        <dbReference type="HAMAP-Rule" id="MF_01522"/>
    </source>
</evidence>
<keyword evidence="8 12" id="KW-0630">Potassium</keyword>
<keyword evidence="9 12" id="KW-1133">Transmembrane helix</keyword>
<evidence type="ECO:0000313" key="16">
    <source>
        <dbReference type="Proteomes" id="UP000006798"/>
    </source>
</evidence>
<evidence type="ECO:0000256" key="6">
    <source>
        <dbReference type="ARBA" id="ARBA00022692"/>
    </source>
</evidence>
<evidence type="ECO:0000256" key="9">
    <source>
        <dbReference type="ARBA" id="ARBA00022989"/>
    </source>
</evidence>
<comment type="similarity">
    <text evidence="2 12">Belongs to the HAK/KUP transporter (TC 2.A.72) family.</text>
</comment>
<evidence type="ECO:0000256" key="11">
    <source>
        <dbReference type="ARBA" id="ARBA00023136"/>
    </source>
</evidence>
<keyword evidence="3 12" id="KW-0813">Transport</keyword>
<evidence type="ECO:0000256" key="7">
    <source>
        <dbReference type="ARBA" id="ARBA00022847"/>
    </source>
</evidence>
<dbReference type="InterPro" id="IPR003855">
    <property type="entry name" value="K+_transporter"/>
</dbReference>
<dbReference type="RefSeq" id="WP_013952614.1">
    <property type="nucleotide sequence ID" value="NC_015723.1"/>
</dbReference>
<feature type="transmembrane region" description="Helical" evidence="12">
    <location>
        <begin position="110"/>
        <end position="127"/>
    </location>
</feature>
<dbReference type="Proteomes" id="UP000006798">
    <property type="component" value="Chromosome 2"/>
</dbReference>
<keyword evidence="12" id="KW-0997">Cell inner membrane</keyword>
<dbReference type="HAMAP" id="MF_01522">
    <property type="entry name" value="Kup"/>
    <property type="match status" value="1"/>
</dbReference>
<feature type="transmembrane region" description="Helical" evidence="12">
    <location>
        <begin position="147"/>
        <end position="165"/>
    </location>
</feature>
<keyword evidence="6 12" id="KW-0812">Transmembrane</keyword>
<name>F8GT67_CUPNN</name>
<comment type="catalytic activity">
    <reaction evidence="12">
        <text>K(+)(in) + H(+)(in) = K(+)(out) + H(+)(out)</text>
        <dbReference type="Rhea" id="RHEA:28490"/>
        <dbReference type="ChEBI" id="CHEBI:15378"/>
        <dbReference type="ChEBI" id="CHEBI:29103"/>
    </reaction>
</comment>
<feature type="domain" description="K+ potassium transporter integral membrane" evidence="13">
    <location>
        <begin position="18"/>
        <end position="471"/>
    </location>
</feature>
<dbReference type="InterPro" id="IPR023051">
    <property type="entry name" value="Kup"/>
</dbReference>
<evidence type="ECO:0000256" key="8">
    <source>
        <dbReference type="ARBA" id="ARBA00022958"/>
    </source>
</evidence>
<feature type="transmembrane region" description="Helical" evidence="12">
    <location>
        <begin position="372"/>
        <end position="394"/>
    </location>
</feature>
<evidence type="ECO:0000259" key="13">
    <source>
        <dbReference type="Pfam" id="PF02705"/>
    </source>
</evidence>
<feature type="transmembrane region" description="Helical" evidence="12">
    <location>
        <begin position="295"/>
        <end position="320"/>
    </location>
</feature>
<feature type="transmembrane region" description="Helical" evidence="12">
    <location>
        <begin position="172"/>
        <end position="197"/>
    </location>
</feature>
<dbReference type="InterPro" id="IPR053952">
    <property type="entry name" value="K_trans_C"/>
</dbReference>
<evidence type="ECO:0000256" key="10">
    <source>
        <dbReference type="ARBA" id="ARBA00023065"/>
    </source>
</evidence>
<evidence type="ECO:0000256" key="4">
    <source>
        <dbReference type="ARBA" id="ARBA00022475"/>
    </source>
</evidence>
<evidence type="ECO:0000256" key="2">
    <source>
        <dbReference type="ARBA" id="ARBA00007019"/>
    </source>
</evidence>
<sequence length="633" mass="67150">MNGETPDESHLQQSRAALTLAALGVVYGDIGTSPLYAVKETFNPAHGIPLVTENILGGISAILWALMVVVSLKYVILIMRANNRGEGGIMALLALALASVKKVGRSPTPILLVGLFGAALFYGDAVLTPAMSVLSALEGIEVGTTALQPYILPASVGVLIALFLFQRHGTAAIGALFGPVTIVWFIALAAAGIHGIARYPAILGALSPLHALGFVTQHGFASFAVLGAVLLAFTGAEALYADMGHFGSAPIRLAWFGLVFPALALNYLGQGALIIVNAKAIENPFYLLFPSWALYPMVALATAATVIASQATISGAYSLTKQGIQLGYLPRMNVVHTSERAIGQIYIPTLNGILLVAVLIAVLGFGSSSNLASAYGVAVTGTMLVTTLLTFFVIRYGWRYNLLLSLFATGFFIAVDMAFVSSSLLKVAEGGWFPLVVGAVMFVVMLTWVRGRQALLERLQSTDVPLKSFLDSLFLAPPPRVPGTAVFLTPTPDVVPHALMHNLNHNRVLHERVVFLTVKMKDVPSVPVTECAAVEPLGHACYLITLRFGFMNRPDVAQALGALPAAAGLEFDIMDTSFFLSREAIVPAAGVSSGMASWRERLFATMSRNAGNAADYFNIPANRVIEIGTQIEI</sequence>
<dbReference type="AlphaFoldDB" id="F8GT67"/>
<dbReference type="GeneID" id="34305348"/>
<keyword evidence="5 12" id="KW-0633">Potassium transport</keyword>
<dbReference type="PANTHER" id="PTHR30540:SF79">
    <property type="entry name" value="LOW AFFINITY POTASSIUM TRANSPORT SYSTEM PROTEIN KUP"/>
    <property type="match status" value="1"/>
</dbReference>
<dbReference type="InterPro" id="IPR053951">
    <property type="entry name" value="K_trans_N"/>
</dbReference>
<evidence type="ECO:0000256" key="1">
    <source>
        <dbReference type="ARBA" id="ARBA00004141"/>
    </source>
</evidence>